<comment type="caution">
    <text evidence="1">The sequence shown here is derived from an EMBL/GenBank/DDBJ whole genome shotgun (WGS) entry which is preliminary data.</text>
</comment>
<proteinExistence type="predicted"/>
<dbReference type="AlphaFoldDB" id="A0A4P5PAF2"/>
<name>A0A4P5PAF2_9ENTE</name>
<protein>
    <submittedName>
        <fullName evidence="1">Uncharacterized protein</fullName>
    </submittedName>
</protein>
<dbReference type="OrthoDB" id="2168472at2"/>
<dbReference type="Proteomes" id="UP000290567">
    <property type="component" value="Unassembled WGS sequence"/>
</dbReference>
<evidence type="ECO:0000313" key="1">
    <source>
        <dbReference type="EMBL" id="GCF93384.1"/>
    </source>
</evidence>
<accession>A0A4P5PAF2</accession>
<reference evidence="2" key="1">
    <citation type="submission" date="2019-02" db="EMBL/GenBank/DDBJ databases">
        <title>Draft genome sequence of Enterococcus sp. Gos25-1.</title>
        <authorList>
            <person name="Tanaka N."/>
            <person name="Shiwa Y."/>
            <person name="Fujita N."/>
        </authorList>
    </citation>
    <scope>NUCLEOTIDE SEQUENCE [LARGE SCALE GENOMIC DNA]</scope>
    <source>
        <strain evidence="2">Gos25-1</strain>
    </source>
</reference>
<sequence length="98" mass="10849">MSTIFIGELAKQPTEQDDQDTLQLYLKKITKVEDPESVLSSFHTNGVLLNVPKEQLAFSIDQFTPGIKLRCTLSAVPIMTMSIPPQIPGNSIKSVEFV</sequence>
<gene>
    <name evidence="1" type="ORF">NRIC_12750</name>
</gene>
<dbReference type="EMBL" id="BJCC01000010">
    <property type="protein sequence ID" value="GCF93384.1"/>
    <property type="molecule type" value="Genomic_DNA"/>
</dbReference>
<keyword evidence="2" id="KW-1185">Reference proteome</keyword>
<evidence type="ECO:0000313" key="2">
    <source>
        <dbReference type="Proteomes" id="UP000290567"/>
    </source>
</evidence>
<dbReference type="RefSeq" id="WP_146621843.1">
    <property type="nucleotide sequence ID" value="NZ_BJCC01000010.1"/>
</dbReference>
<organism evidence="1 2">
    <name type="scientific">Enterococcus florum</name>
    <dbReference type="NCBI Taxonomy" id="2480627"/>
    <lineage>
        <taxon>Bacteria</taxon>
        <taxon>Bacillati</taxon>
        <taxon>Bacillota</taxon>
        <taxon>Bacilli</taxon>
        <taxon>Lactobacillales</taxon>
        <taxon>Enterococcaceae</taxon>
        <taxon>Enterococcus</taxon>
    </lineage>
</organism>